<dbReference type="EMBL" id="CAEZZQ010000082">
    <property type="protein sequence ID" value="CAB4780919.1"/>
    <property type="molecule type" value="Genomic_DNA"/>
</dbReference>
<gene>
    <name evidence="1" type="ORF">UFOPK2894_01200</name>
</gene>
<dbReference type="AlphaFoldDB" id="A0A6J6WAI8"/>
<organism evidence="1">
    <name type="scientific">freshwater metagenome</name>
    <dbReference type="NCBI Taxonomy" id="449393"/>
    <lineage>
        <taxon>unclassified sequences</taxon>
        <taxon>metagenomes</taxon>
        <taxon>ecological metagenomes</taxon>
    </lineage>
</organism>
<protein>
    <submittedName>
        <fullName evidence="1">Unannotated protein</fullName>
    </submittedName>
</protein>
<reference evidence="1" key="1">
    <citation type="submission" date="2020-05" db="EMBL/GenBank/DDBJ databases">
        <authorList>
            <person name="Chiriac C."/>
            <person name="Salcher M."/>
            <person name="Ghai R."/>
            <person name="Kavagutti S V."/>
        </authorList>
    </citation>
    <scope>NUCLEOTIDE SEQUENCE</scope>
</reference>
<sequence>MSATAAQRIGEWDGDVLLPNDVGKARRPVLPVEGEHKHLS</sequence>
<proteinExistence type="predicted"/>
<accession>A0A6J6WAI8</accession>
<name>A0A6J6WAI8_9ZZZZ</name>
<evidence type="ECO:0000313" key="1">
    <source>
        <dbReference type="EMBL" id="CAB4780919.1"/>
    </source>
</evidence>